<dbReference type="EMBL" id="AZGY01000008">
    <property type="protein sequence ID" value="KZZ95893.1"/>
    <property type="molecule type" value="Genomic_DNA"/>
</dbReference>
<comment type="caution">
    <text evidence="2">The sequence shown here is derived from an EMBL/GenBank/DDBJ whole genome shotgun (WGS) entry which is preliminary data.</text>
</comment>
<feature type="signal peptide" evidence="1">
    <location>
        <begin position="1"/>
        <end position="18"/>
    </location>
</feature>
<accession>A0A162IN90</accession>
<gene>
    <name evidence="2" type="ORF">AAL_04189</name>
</gene>
<dbReference type="OrthoDB" id="2910287at2759"/>
<evidence type="ECO:0000256" key="1">
    <source>
        <dbReference type="SAM" id="SignalP"/>
    </source>
</evidence>
<protein>
    <recommendedName>
        <fullName evidence="4">SSCRP protein</fullName>
    </recommendedName>
</protein>
<name>A0A162IN90_9HYPO</name>
<sequence length="123" mass="13240">MKLSLVALASAAAGVAGALEKRQVGGVLICNGANATGPCKYDVYALDACQQLSPPYHQNTSTFAPDGDDFSCFPRTYDCGAICTSPTGCTFGAVDFSYEHKYDLRAIQWDTLIRSFDCHKKTQ</sequence>
<keyword evidence="3" id="KW-1185">Reference proteome</keyword>
<dbReference type="AlphaFoldDB" id="A0A162IN90"/>
<feature type="chain" id="PRO_5007836123" description="SSCRP protein" evidence="1">
    <location>
        <begin position="19"/>
        <end position="123"/>
    </location>
</feature>
<evidence type="ECO:0008006" key="4">
    <source>
        <dbReference type="Google" id="ProtNLM"/>
    </source>
</evidence>
<evidence type="ECO:0000313" key="3">
    <source>
        <dbReference type="Proteomes" id="UP000078544"/>
    </source>
</evidence>
<evidence type="ECO:0000313" key="2">
    <source>
        <dbReference type="EMBL" id="KZZ95893.1"/>
    </source>
</evidence>
<dbReference type="Proteomes" id="UP000078544">
    <property type="component" value="Unassembled WGS sequence"/>
</dbReference>
<keyword evidence="1" id="KW-0732">Signal</keyword>
<proteinExistence type="predicted"/>
<organism evidence="2 3">
    <name type="scientific">Moelleriella libera RCEF 2490</name>
    <dbReference type="NCBI Taxonomy" id="1081109"/>
    <lineage>
        <taxon>Eukaryota</taxon>
        <taxon>Fungi</taxon>
        <taxon>Dikarya</taxon>
        <taxon>Ascomycota</taxon>
        <taxon>Pezizomycotina</taxon>
        <taxon>Sordariomycetes</taxon>
        <taxon>Hypocreomycetidae</taxon>
        <taxon>Hypocreales</taxon>
        <taxon>Clavicipitaceae</taxon>
        <taxon>Moelleriella</taxon>
    </lineage>
</organism>
<reference evidence="2 3" key="1">
    <citation type="journal article" date="2016" name="Genome Biol. Evol.">
        <title>Divergent and convergent evolution of fungal pathogenicity.</title>
        <authorList>
            <person name="Shang Y."/>
            <person name="Xiao G."/>
            <person name="Zheng P."/>
            <person name="Cen K."/>
            <person name="Zhan S."/>
            <person name="Wang C."/>
        </authorList>
    </citation>
    <scope>NUCLEOTIDE SEQUENCE [LARGE SCALE GENOMIC DNA]</scope>
    <source>
        <strain evidence="2 3">RCEF 2490</strain>
    </source>
</reference>